<evidence type="ECO:0000313" key="2">
    <source>
        <dbReference type="Proteomes" id="UP001057402"/>
    </source>
</evidence>
<organism evidence="1 2">
    <name type="scientific">Melastoma candidum</name>
    <dbReference type="NCBI Taxonomy" id="119954"/>
    <lineage>
        <taxon>Eukaryota</taxon>
        <taxon>Viridiplantae</taxon>
        <taxon>Streptophyta</taxon>
        <taxon>Embryophyta</taxon>
        <taxon>Tracheophyta</taxon>
        <taxon>Spermatophyta</taxon>
        <taxon>Magnoliopsida</taxon>
        <taxon>eudicotyledons</taxon>
        <taxon>Gunneridae</taxon>
        <taxon>Pentapetalae</taxon>
        <taxon>rosids</taxon>
        <taxon>malvids</taxon>
        <taxon>Myrtales</taxon>
        <taxon>Melastomataceae</taxon>
        <taxon>Melastomatoideae</taxon>
        <taxon>Melastomateae</taxon>
        <taxon>Melastoma</taxon>
    </lineage>
</organism>
<dbReference type="Proteomes" id="UP001057402">
    <property type="component" value="Chromosome 4"/>
</dbReference>
<name>A0ACB9R6Q5_9MYRT</name>
<keyword evidence="2" id="KW-1185">Reference proteome</keyword>
<reference evidence="2" key="1">
    <citation type="journal article" date="2023" name="Front. Plant Sci.">
        <title>Chromosomal-level genome assembly of Melastoma candidum provides insights into trichome evolution.</title>
        <authorList>
            <person name="Zhong Y."/>
            <person name="Wu W."/>
            <person name="Sun C."/>
            <person name="Zou P."/>
            <person name="Liu Y."/>
            <person name="Dai S."/>
            <person name="Zhou R."/>
        </authorList>
    </citation>
    <scope>NUCLEOTIDE SEQUENCE [LARGE SCALE GENOMIC DNA]</scope>
</reference>
<accession>A0ACB9R6Q5</accession>
<sequence>MFTPIQAHMDSSDWFQGALNDDMSPLMDYSSSSLSGDMLTCSRPLMERRLRPQHDQPLKCPRCDSAHTKFCYYNNYSLSQPRYFCKTCRRYWTKGGNLRNIPVGGGCRKNKKAASSSASSSNNAKSKSPAMTGTGLQINQHGMTPSLTDLHLSFSPEIQLSHLNAAMVKSAGTVSAIQGAFGDPAGSFCFMESKFNPVTAMGNATAGAIDFMAGGDHLSNPTDIPIRQLALAGDVMAASHPSFHGTCSPFGIMSGEGHSNIGGSSLLMERGQKLMYPNNQAQGHNDSDDKDDHPHHHQDQVTTLDGKPNHRILSMEWQQDQNYCSDAGKNVGIRYHNGFGSTWSNGNMNDYNPLAATNQLA</sequence>
<gene>
    <name evidence="1" type="ORF">MLD38_012556</name>
</gene>
<comment type="caution">
    <text evidence="1">The sequence shown here is derived from an EMBL/GenBank/DDBJ whole genome shotgun (WGS) entry which is preliminary data.</text>
</comment>
<proteinExistence type="predicted"/>
<evidence type="ECO:0000313" key="1">
    <source>
        <dbReference type="EMBL" id="KAI4374575.1"/>
    </source>
</evidence>
<protein>
    <submittedName>
        <fullName evidence="1">Uncharacterized protein</fullName>
    </submittedName>
</protein>
<dbReference type="EMBL" id="CM042883">
    <property type="protein sequence ID" value="KAI4374575.1"/>
    <property type="molecule type" value="Genomic_DNA"/>
</dbReference>